<feature type="domain" description="Ig-like" evidence="5">
    <location>
        <begin position="3"/>
        <end position="86"/>
    </location>
</feature>
<dbReference type="SUPFAM" id="SSF49265">
    <property type="entry name" value="Fibronectin type III"/>
    <property type="match status" value="2"/>
</dbReference>
<dbReference type="EMBL" id="CADCXU010017673">
    <property type="protein sequence ID" value="CAB0006516.1"/>
    <property type="molecule type" value="Genomic_DNA"/>
</dbReference>
<gene>
    <name evidence="7" type="ORF">NTEN_LOCUS11993</name>
</gene>
<keyword evidence="4" id="KW-0472">Membrane</keyword>
<sequence>MSHEFHQSPSNVSVAEGNIVRHTCSIESVPKANITWLKDGQPLANNKSAGTATAAGRLVVNSPIDQPAPPTGLKCRTLSATQVSLSWNQLVKPDFKAFSVHYFPTDGGDEGKDVALNDSFIVDKLQPHTNYTFYVRSYSGKSASEQSKRVVCKTSEADLQGGTDYLVRVIGATSLGWPELTDNQAPWLKISTPKEKTDTLPPLSSVQLYSVNSSSIELMDLRSDVDYVVKIRGESGTSHGPLSAESYVTLPPANSFSNGQIHLNANGPSDQFLGILVGVSISICCIALCTGSLLYRKKCAKPEAQVPSSLSENGQCSTQCRRASSGSMEMKGRRGERSSSHSTDEGDSLLSGPELEMDPEETTQITLLVDSSLVVVAPIKETAPDDGFYETHVPAQPQWEHDFIHA</sequence>
<dbReference type="InterPro" id="IPR036116">
    <property type="entry name" value="FN3_sf"/>
</dbReference>
<dbReference type="Proteomes" id="UP000479000">
    <property type="component" value="Unassembled WGS sequence"/>
</dbReference>
<dbReference type="PANTHER" id="PTHR44170">
    <property type="entry name" value="PROTEIN SIDEKICK"/>
    <property type="match status" value="1"/>
</dbReference>
<accession>A0A6H5GRS4</accession>
<dbReference type="GO" id="GO:0009653">
    <property type="term" value="P:anatomical structure morphogenesis"/>
    <property type="evidence" value="ECO:0007669"/>
    <property type="project" value="UniProtKB-ARBA"/>
</dbReference>
<protein>
    <recommendedName>
        <fullName evidence="9">Fibronectin type-III domain-containing protein</fullName>
    </recommendedName>
</protein>
<evidence type="ECO:0008006" key="9">
    <source>
        <dbReference type="Google" id="ProtNLM"/>
    </source>
</evidence>
<keyword evidence="8" id="KW-1185">Reference proteome</keyword>
<keyword evidence="1" id="KW-0677">Repeat</keyword>
<evidence type="ECO:0000259" key="6">
    <source>
        <dbReference type="PROSITE" id="PS50853"/>
    </source>
</evidence>
<dbReference type="OrthoDB" id="438268at2759"/>
<organism evidence="7 8">
    <name type="scientific">Nesidiocoris tenuis</name>
    <dbReference type="NCBI Taxonomy" id="355587"/>
    <lineage>
        <taxon>Eukaryota</taxon>
        <taxon>Metazoa</taxon>
        <taxon>Ecdysozoa</taxon>
        <taxon>Arthropoda</taxon>
        <taxon>Hexapoda</taxon>
        <taxon>Insecta</taxon>
        <taxon>Pterygota</taxon>
        <taxon>Neoptera</taxon>
        <taxon>Paraneoptera</taxon>
        <taxon>Hemiptera</taxon>
        <taxon>Heteroptera</taxon>
        <taxon>Panheteroptera</taxon>
        <taxon>Cimicomorpha</taxon>
        <taxon>Miridae</taxon>
        <taxon>Dicyphina</taxon>
        <taxon>Nesidiocoris</taxon>
    </lineage>
</organism>
<evidence type="ECO:0000256" key="2">
    <source>
        <dbReference type="ARBA" id="ARBA00023157"/>
    </source>
</evidence>
<dbReference type="PROSITE" id="PS50835">
    <property type="entry name" value="IG_LIKE"/>
    <property type="match status" value="1"/>
</dbReference>
<dbReference type="SMART" id="SM00060">
    <property type="entry name" value="FN3"/>
    <property type="match status" value="1"/>
</dbReference>
<dbReference type="InterPro" id="IPR013098">
    <property type="entry name" value="Ig_I-set"/>
</dbReference>
<feature type="domain" description="Fibronectin type-III" evidence="6">
    <location>
        <begin position="69"/>
        <end position="157"/>
    </location>
</feature>
<evidence type="ECO:0000313" key="8">
    <source>
        <dbReference type="Proteomes" id="UP000479000"/>
    </source>
</evidence>
<dbReference type="PANTHER" id="PTHR44170:SF56">
    <property type="entry name" value="FIBRONECTIN TYPE-III DOMAIN-CONTAINING PROTEIN"/>
    <property type="match status" value="1"/>
</dbReference>
<evidence type="ECO:0000256" key="3">
    <source>
        <dbReference type="SAM" id="MobiDB-lite"/>
    </source>
</evidence>
<evidence type="ECO:0000313" key="7">
    <source>
        <dbReference type="EMBL" id="CAB0006516.1"/>
    </source>
</evidence>
<dbReference type="Pfam" id="PF00041">
    <property type="entry name" value="fn3"/>
    <property type="match status" value="1"/>
</dbReference>
<dbReference type="Pfam" id="PF07679">
    <property type="entry name" value="I-set"/>
    <property type="match status" value="1"/>
</dbReference>
<feature type="compositionally biased region" description="Basic and acidic residues" evidence="3">
    <location>
        <begin position="330"/>
        <end position="344"/>
    </location>
</feature>
<evidence type="ECO:0000256" key="4">
    <source>
        <dbReference type="SAM" id="Phobius"/>
    </source>
</evidence>
<name>A0A6H5GRS4_9HEMI</name>
<dbReference type="PROSITE" id="PS50853">
    <property type="entry name" value="FN3"/>
    <property type="match status" value="1"/>
</dbReference>
<dbReference type="InterPro" id="IPR003961">
    <property type="entry name" value="FN3_dom"/>
</dbReference>
<evidence type="ECO:0000256" key="1">
    <source>
        <dbReference type="ARBA" id="ARBA00022737"/>
    </source>
</evidence>
<proteinExistence type="predicted"/>
<dbReference type="CDD" id="cd00063">
    <property type="entry name" value="FN3"/>
    <property type="match status" value="1"/>
</dbReference>
<dbReference type="Gene3D" id="2.60.40.10">
    <property type="entry name" value="Immunoglobulins"/>
    <property type="match status" value="2"/>
</dbReference>
<feature type="compositionally biased region" description="Polar residues" evidence="3">
    <location>
        <begin position="306"/>
        <end position="327"/>
    </location>
</feature>
<evidence type="ECO:0000259" key="5">
    <source>
        <dbReference type="PROSITE" id="PS50835"/>
    </source>
</evidence>
<dbReference type="GO" id="GO:0098609">
    <property type="term" value="P:cell-cell adhesion"/>
    <property type="evidence" value="ECO:0007669"/>
    <property type="project" value="TreeGrafter"/>
</dbReference>
<dbReference type="InterPro" id="IPR007110">
    <property type="entry name" value="Ig-like_dom"/>
</dbReference>
<dbReference type="InterPro" id="IPR036179">
    <property type="entry name" value="Ig-like_dom_sf"/>
</dbReference>
<feature type="transmembrane region" description="Helical" evidence="4">
    <location>
        <begin position="272"/>
        <end position="295"/>
    </location>
</feature>
<dbReference type="InterPro" id="IPR013783">
    <property type="entry name" value="Ig-like_fold"/>
</dbReference>
<feature type="region of interest" description="Disordered" evidence="3">
    <location>
        <begin position="306"/>
        <end position="355"/>
    </location>
</feature>
<keyword evidence="4" id="KW-0812">Transmembrane</keyword>
<keyword evidence="2" id="KW-1015">Disulfide bond</keyword>
<keyword evidence="4" id="KW-1133">Transmembrane helix</keyword>
<reference evidence="7 8" key="1">
    <citation type="submission" date="2020-02" db="EMBL/GenBank/DDBJ databases">
        <authorList>
            <person name="Ferguson B K."/>
        </authorList>
    </citation>
    <scope>NUCLEOTIDE SEQUENCE [LARGE SCALE GENOMIC DNA]</scope>
</reference>
<dbReference type="GO" id="GO:0030154">
    <property type="term" value="P:cell differentiation"/>
    <property type="evidence" value="ECO:0007669"/>
    <property type="project" value="UniProtKB-ARBA"/>
</dbReference>
<dbReference type="AlphaFoldDB" id="A0A6H5GRS4"/>
<dbReference type="SUPFAM" id="SSF48726">
    <property type="entry name" value="Immunoglobulin"/>
    <property type="match status" value="1"/>
</dbReference>